<name>A0A3S5ASU3_9PLAT</name>
<evidence type="ECO:0000256" key="1">
    <source>
        <dbReference type="SAM" id="SignalP"/>
    </source>
</evidence>
<organism evidence="2 3">
    <name type="scientific">Protopolystoma xenopodis</name>
    <dbReference type="NCBI Taxonomy" id="117903"/>
    <lineage>
        <taxon>Eukaryota</taxon>
        <taxon>Metazoa</taxon>
        <taxon>Spiralia</taxon>
        <taxon>Lophotrochozoa</taxon>
        <taxon>Platyhelminthes</taxon>
        <taxon>Monogenea</taxon>
        <taxon>Polyopisthocotylea</taxon>
        <taxon>Polystomatidea</taxon>
        <taxon>Polystomatidae</taxon>
        <taxon>Protopolystoma</taxon>
    </lineage>
</organism>
<sequence length="77" mass="8559">MTSRAFGFMDLLVPLQFTAFVELVQPGIRACYASVSLTRLIWTNGGSQRSNWAGRGNIGEIITNDELCRAKVNRILI</sequence>
<dbReference type="EMBL" id="CAAALY010253515">
    <property type="protein sequence ID" value="VEL36909.1"/>
    <property type="molecule type" value="Genomic_DNA"/>
</dbReference>
<protein>
    <submittedName>
        <fullName evidence="2">Uncharacterized protein</fullName>
    </submittedName>
</protein>
<dbReference type="AlphaFoldDB" id="A0A3S5ASU3"/>
<feature type="chain" id="PRO_5018546783" evidence="1">
    <location>
        <begin position="24"/>
        <end position="77"/>
    </location>
</feature>
<evidence type="ECO:0000313" key="2">
    <source>
        <dbReference type="EMBL" id="VEL36909.1"/>
    </source>
</evidence>
<keyword evidence="3" id="KW-1185">Reference proteome</keyword>
<accession>A0A3S5ASU3</accession>
<proteinExistence type="predicted"/>
<keyword evidence="1" id="KW-0732">Signal</keyword>
<gene>
    <name evidence="2" type="ORF">PXEA_LOCUS30349</name>
</gene>
<dbReference type="Proteomes" id="UP000784294">
    <property type="component" value="Unassembled WGS sequence"/>
</dbReference>
<evidence type="ECO:0000313" key="3">
    <source>
        <dbReference type="Proteomes" id="UP000784294"/>
    </source>
</evidence>
<comment type="caution">
    <text evidence="2">The sequence shown here is derived from an EMBL/GenBank/DDBJ whole genome shotgun (WGS) entry which is preliminary data.</text>
</comment>
<reference evidence="2" key="1">
    <citation type="submission" date="2018-11" db="EMBL/GenBank/DDBJ databases">
        <authorList>
            <consortium name="Pathogen Informatics"/>
        </authorList>
    </citation>
    <scope>NUCLEOTIDE SEQUENCE</scope>
</reference>
<feature type="signal peptide" evidence="1">
    <location>
        <begin position="1"/>
        <end position="23"/>
    </location>
</feature>